<dbReference type="Proteomes" id="UP000280346">
    <property type="component" value="Unassembled WGS sequence"/>
</dbReference>
<reference evidence="1 2" key="1">
    <citation type="submission" date="2018-12" db="EMBL/GenBank/DDBJ databases">
        <authorList>
            <person name="Yang Y."/>
        </authorList>
    </citation>
    <scope>NUCLEOTIDE SEQUENCE [LARGE SCALE GENOMIC DNA]</scope>
    <source>
        <strain evidence="1 2">GSF71</strain>
    </source>
</reference>
<sequence>MDSPSVNAPMRPRDCVSAVLLFAVATMAALAVLSADWAAMTAEDGVRPLPEATRMMIIAPLPR</sequence>
<evidence type="ECO:0000313" key="1">
    <source>
        <dbReference type="EMBL" id="RUQ74902.1"/>
    </source>
</evidence>
<proteinExistence type="predicted"/>
<protein>
    <submittedName>
        <fullName evidence="1">Uncharacterized protein</fullName>
    </submittedName>
</protein>
<gene>
    <name evidence="1" type="ORF">EJ913_03260</name>
</gene>
<accession>A0A433JDB3</accession>
<organism evidence="1 2">
    <name type="scientific">Azospirillum doebereinerae</name>
    <dbReference type="NCBI Taxonomy" id="92933"/>
    <lineage>
        <taxon>Bacteria</taxon>
        <taxon>Pseudomonadati</taxon>
        <taxon>Pseudomonadota</taxon>
        <taxon>Alphaproteobacteria</taxon>
        <taxon>Rhodospirillales</taxon>
        <taxon>Azospirillaceae</taxon>
        <taxon>Azospirillum</taxon>
    </lineage>
</organism>
<dbReference type="RefSeq" id="WP_126994758.1">
    <property type="nucleotide sequence ID" value="NZ_CP173190.1"/>
</dbReference>
<evidence type="ECO:0000313" key="2">
    <source>
        <dbReference type="Proteomes" id="UP000280346"/>
    </source>
</evidence>
<comment type="caution">
    <text evidence="1">The sequence shown here is derived from an EMBL/GenBank/DDBJ whole genome shotgun (WGS) entry which is preliminary data.</text>
</comment>
<dbReference type="EMBL" id="RZIJ01000002">
    <property type="protein sequence ID" value="RUQ74902.1"/>
    <property type="molecule type" value="Genomic_DNA"/>
</dbReference>
<keyword evidence="2" id="KW-1185">Reference proteome</keyword>
<dbReference type="AlphaFoldDB" id="A0A433JDB3"/>
<name>A0A433JDB3_9PROT</name>